<dbReference type="SUPFAM" id="SSF64182">
    <property type="entry name" value="DHH phosphoesterases"/>
    <property type="match status" value="1"/>
</dbReference>
<dbReference type="Pfam" id="PF01368">
    <property type="entry name" value="DHH"/>
    <property type="match status" value="1"/>
</dbReference>
<proteinExistence type="predicted"/>
<gene>
    <name evidence="3" type="ORF">ENS56_03625</name>
</gene>
<dbReference type="InterPro" id="IPR003156">
    <property type="entry name" value="DHHA1_dom"/>
</dbReference>
<comment type="caution">
    <text evidence="3">The sequence shown here is derived from an EMBL/GenBank/DDBJ whole genome shotgun (WGS) entry which is preliminary data.</text>
</comment>
<dbReference type="InterPro" id="IPR051319">
    <property type="entry name" value="Oligoribo/pAp-PDE_c-di-AMP_PDE"/>
</dbReference>
<dbReference type="EMBL" id="DSVI01000004">
    <property type="protein sequence ID" value="HGT47101.1"/>
    <property type="molecule type" value="Genomic_DNA"/>
</dbReference>
<dbReference type="Gene3D" id="3.90.1640.10">
    <property type="entry name" value="inorganic pyrophosphatase (n-terminal core)"/>
    <property type="match status" value="1"/>
</dbReference>
<organism evidence="3">
    <name type="scientific">Ignavibacterium album</name>
    <dbReference type="NCBI Taxonomy" id="591197"/>
    <lineage>
        <taxon>Bacteria</taxon>
        <taxon>Pseudomonadati</taxon>
        <taxon>Ignavibacteriota</taxon>
        <taxon>Ignavibacteria</taxon>
        <taxon>Ignavibacteriales</taxon>
        <taxon>Ignavibacteriaceae</taxon>
        <taxon>Ignavibacterium</taxon>
    </lineage>
</organism>
<dbReference type="GO" id="GO:0003676">
    <property type="term" value="F:nucleic acid binding"/>
    <property type="evidence" value="ECO:0007669"/>
    <property type="project" value="InterPro"/>
</dbReference>
<dbReference type="AlphaFoldDB" id="A0A832CVS7"/>
<dbReference type="Gene3D" id="3.10.310.30">
    <property type="match status" value="1"/>
</dbReference>
<evidence type="ECO:0000259" key="2">
    <source>
        <dbReference type="Pfam" id="PF02272"/>
    </source>
</evidence>
<feature type="domain" description="DHHA1" evidence="2">
    <location>
        <begin position="229"/>
        <end position="327"/>
    </location>
</feature>
<dbReference type="InterPro" id="IPR001667">
    <property type="entry name" value="DDH_dom"/>
</dbReference>
<accession>A0A832CVS7</accession>
<dbReference type="PANTHER" id="PTHR47618">
    <property type="entry name" value="BIFUNCTIONAL OLIGORIBONUCLEASE AND PAP PHOSPHATASE NRNA"/>
    <property type="match status" value="1"/>
</dbReference>
<dbReference type="Pfam" id="PF02272">
    <property type="entry name" value="DHHA1"/>
    <property type="match status" value="1"/>
</dbReference>
<sequence length="332" mass="37580">MVNFQKLKNIILSNQSFLITTHVNPDADAIGSEIALYQILKLLGKKSFIINHSETPYNLQFLDTDKVIRQFSLDDHGDLFNQVDVLIALDFNRSDRTVSMRKSFEQSKAIKICIDHHQDPEKFVDYEFIDTDYAATGEIILSLITETKLVPLTKEIAEPIYAAIMTDTGSFRFERTTAKLHRKVATLLEAGANPTEIYDKIYDQSKFSKIKLLGRALESIHLIADGKIAYMIITQKDFEEFNAIESDTENFVNYNLSIENVVLGILFIELKNGFKVSFRSKGNIPVNKLAAEFGGGGHTNASGARFFEKQMNDEMVNLILSKAEQYVQKKGE</sequence>
<name>A0A832CVS7_9BACT</name>
<protein>
    <submittedName>
        <fullName evidence="3">Bifunctional oligoribonuclease/PAP phosphatase NrnA</fullName>
    </submittedName>
</protein>
<feature type="domain" description="DDH" evidence="1">
    <location>
        <begin position="17"/>
        <end position="164"/>
    </location>
</feature>
<evidence type="ECO:0000259" key="1">
    <source>
        <dbReference type="Pfam" id="PF01368"/>
    </source>
</evidence>
<dbReference type="PANTHER" id="PTHR47618:SF1">
    <property type="entry name" value="BIFUNCTIONAL OLIGORIBONUCLEASE AND PAP PHOSPHATASE NRNA"/>
    <property type="match status" value="1"/>
</dbReference>
<dbReference type="InterPro" id="IPR038763">
    <property type="entry name" value="DHH_sf"/>
</dbReference>
<evidence type="ECO:0000313" key="3">
    <source>
        <dbReference type="EMBL" id="HGT47101.1"/>
    </source>
</evidence>
<reference evidence="3" key="1">
    <citation type="journal article" date="2020" name="mSystems">
        <title>Genome- and Community-Level Interaction Insights into Carbon Utilization and Element Cycling Functions of Hydrothermarchaeota in Hydrothermal Sediment.</title>
        <authorList>
            <person name="Zhou Z."/>
            <person name="Liu Y."/>
            <person name="Xu W."/>
            <person name="Pan J."/>
            <person name="Luo Z.H."/>
            <person name="Li M."/>
        </authorList>
    </citation>
    <scope>NUCLEOTIDE SEQUENCE [LARGE SCALE GENOMIC DNA]</scope>
    <source>
        <strain evidence="3">SpSt-500</strain>
    </source>
</reference>